<reference evidence="2" key="2">
    <citation type="submission" date="2015-06" db="UniProtKB">
        <authorList>
            <consortium name="EnsemblMetazoa"/>
        </authorList>
    </citation>
    <scope>IDENTIFICATION</scope>
</reference>
<accession>T1JWF5</accession>
<organism evidence="2 3">
    <name type="scientific">Tetranychus urticae</name>
    <name type="common">Two-spotted spider mite</name>
    <dbReference type="NCBI Taxonomy" id="32264"/>
    <lineage>
        <taxon>Eukaryota</taxon>
        <taxon>Metazoa</taxon>
        <taxon>Ecdysozoa</taxon>
        <taxon>Arthropoda</taxon>
        <taxon>Chelicerata</taxon>
        <taxon>Arachnida</taxon>
        <taxon>Acari</taxon>
        <taxon>Acariformes</taxon>
        <taxon>Trombidiformes</taxon>
        <taxon>Prostigmata</taxon>
        <taxon>Eleutherengona</taxon>
        <taxon>Raphignathae</taxon>
        <taxon>Tetranychoidea</taxon>
        <taxon>Tetranychidae</taxon>
        <taxon>Tetranychus</taxon>
    </lineage>
</organism>
<evidence type="ECO:0000313" key="2">
    <source>
        <dbReference type="EnsemblMetazoa" id="tetur02g08080.1"/>
    </source>
</evidence>
<feature type="signal peptide" evidence="1">
    <location>
        <begin position="1"/>
        <end position="20"/>
    </location>
</feature>
<dbReference type="EnsemblMetazoa" id="tetur02g08080.1">
    <property type="protein sequence ID" value="tetur02g08080.1"/>
    <property type="gene ID" value="tetur02g08080"/>
</dbReference>
<dbReference type="AlphaFoldDB" id="T1JWF5"/>
<protein>
    <submittedName>
        <fullName evidence="2">Uncharacterized protein</fullName>
    </submittedName>
</protein>
<dbReference type="Proteomes" id="UP000015104">
    <property type="component" value="Unassembled WGS sequence"/>
</dbReference>
<keyword evidence="1" id="KW-0732">Signal</keyword>
<proteinExistence type="predicted"/>
<dbReference type="HOGENOM" id="CLU_1153000_0_0_1"/>
<reference evidence="3" key="1">
    <citation type="submission" date="2011-08" db="EMBL/GenBank/DDBJ databases">
        <authorList>
            <person name="Rombauts S."/>
        </authorList>
    </citation>
    <scope>NUCLEOTIDE SEQUENCE</scope>
    <source>
        <strain evidence="3">London</strain>
    </source>
</reference>
<name>T1JWF5_TETUR</name>
<keyword evidence="3" id="KW-1185">Reference proteome</keyword>
<dbReference type="EMBL" id="CAEY01000811">
    <property type="status" value="NOT_ANNOTATED_CDS"/>
    <property type="molecule type" value="Genomic_DNA"/>
</dbReference>
<evidence type="ECO:0000256" key="1">
    <source>
        <dbReference type="SAM" id="SignalP"/>
    </source>
</evidence>
<sequence length="228" mass="26948">MDLKLYLIYVLLGFIRSSHQSDIWDRAKFYMNIKTSVDLQWMNREDNAQWKNDSLFKDKEFPRSKVKIDENDNCYLYLFKNQTSTIHGPVRIDSKHIALDIKYNMSGINFPKDRPQKEYDLACMKYIRRILMESVFKVPFFDPTVDPLNIYLELDSETALLFPKIEKDDYFIFNIINFVDKISLPLSKDKIAYVIDPENDPRNGWVVVSHSIFNYTILSSDASNEIKV</sequence>
<feature type="chain" id="PRO_5004580040" evidence="1">
    <location>
        <begin position="21"/>
        <end position="228"/>
    </location>
</feature>
<evidence type="ECO:0000313" key="3">
    <source>
        <dbReference type="Proteomes" id="UP000015104"/>
    </source>
</evidence>